<keyword evidence="3" id="KW-1185">Reference proteome</keyword>
<evidence type="ECO:0000313" key="2">
    <source>
        <dbReference type="EMBL" id="PSC07045.1"/>
    </source>
</evidence>
<proteinExistence type="predicted"/>
<protein>
    <submittedName>
        <fullName evidence="2">Uncharacterized protein</fullName>
    </submittedName>
</protein>
<comment type="caution">
    <text evidence="2">The sequence shown here is derived from an EMBL/GenBank/DDBJ whole genome shotgun (WGS) entry which is preliminary data.</text>
</comment>
<name>A0A2T1HZI6_9HYPH</name>
<gene>
    <name evidence="2" type="ORF">SLNSH_01325</name>
</gene>
<feature type="compositionally biased region" description="Low complexity" evidence="1">
    <location>
        <begin position="57"/>
        <end position="69"/>
    </location>
</feature>
<organism evidence="2 3">
    <name type="scientific">Alsobacter soli</name>
    <dbReference type="NCBI Taxonomy" id="2109933"/>
    <lineage>
        <taxon>Bacteria</taxon>
        <taxon>Pseudomonadati</taxon>
        <taxon>Pseudomonadota</taxon>
        <taxon>Alphaproteobacteria</taxon>
        <taxon>Hyphomicrobiales</taxon>
        <taxon>Alsobacteraceae</taxon>
        <taxon>Alsobacter</taxon>
    </lineage>
</organism>
<feature type="region of interest" description="Disordered" evidence="1">
    <location>
        <begin position="29"/>
        <end position="79"/>
    </location>
</feature>
<sequence length="79" mass="7857">MRNPMKWAVALALVVAALLIAVVTPTMFGHAPKAPPNAPRYPVGTSPNADVPPAPGSPGSAVSPGSSVSPPQPAAPARQ</sequence>
<dbReference type="AlphaFoldDB" id="A0A2T1HZI6"/>
<evidence type="ECO:0000313" key="3">
    <source>
        <dbReference type="Proteomes" id="UP000239772"/>
    </source>
</evidence>
<dbReference type="Proteomes" id="UP000239772">
    <property type="component" value="Unassembled WGS sequence"/>
</dbReference>
<dbReference type="EMBL" id="PVZS01000001">
    <property type="protein sequence ID" value="PSC07045.1"/>
    <property type="molecule type" value="Genomic_DNA"/>
</dbReference>
<reference evidence="3" key="1">
    <citation type="submission" date="2018-03" db="EMBL/GenBank/DDBJ databases">
        <authorList>
            <person name="Sun L."/>
            <person name="Liu H."/>
            <person name="Chen W."/>
            <person name="Huang K."/>
            <person name="Liu W."/>
            <person name="Gao X."/>
        </authorList>
    </citation>
    <scope>NUCLEOTIDE SEQUENCE [LARGE SCALE GENOMIC DNA]</scope>
    <source>
        <strain evidence="3">SH9</strain>
    </source>
</reference>
<evidence type="ECO:0000256" key="1">
    <source>
        <dbReference type="SAM" id="MobiDB-lite"/>
    </source>
</evidence>
<accession>A0A2T1HZI6</accession>
<feature type="compositionally biased region" description="Pro residues" evidence="1">
    <location>
        <begin position="70"/>
        <end position="79"/>
    </location>
</feature>